<dbReference type="Proteomes" id="UP001219956">
    <property type="component" value="Unassembled WGS sequence"/>
</dbReference>
<proteinExistence type="predicted"/>
<evidence type="ECO:0000256" key="10">
    <source>
        <dbReference type="ARBA" id="ARBA00023237"/>
    </source>
</evidence>
<feature type="domain" description="Porin" evidence="12">
    <location>
        <begin position="8"/>
        <end position="300"/>
    </location>
</feature>
<keyword evidence="8" id="KW-0626">Porin</keyword>
<evidence type="ECO:0000256" key="3">
    <source>
        <dbReference type="ARBA" id="ARBA00022448"/>
    </source>
</evidence>
<evidence type="ECO:0000256" key="6">
    <source>
        <dbReference type="ARBA" id="ARBA00022729"/>
    </source>
</evidence>
<dbReference type="PANTHER" id="PTHR34501">
    <property type="entry name" value="PROTEIN YDDL-RELATED"/>
    <property type="match status" value="1"/>
</dbReference>
<dbReference type="InterPro" id="IPR023614">
    <property type="entry name" value="Porin_dom_sf"/>
</dbReference>
<comment type="subcellular location">
    <subcellularLocation>
        <location evidence="1">Cell outer membrane</location>
        <topology evidence="1">Multi-pass membrane protein</topology>
    </subcellularLocation>
</comment>
<feature type="chain" id="PRO_5045330679" evidence="11">
    <location>
        <begin position="20"/>
        <end position="318"/>
    </location>
</feature>
<keyword evidence="9" id="KW-0472">Membrane</keyword>
<keyword evidence="5" id="KW-0812">Transmembrane</keyword>
<dbReference type="PRINTS" id="PR00184">
    <property type="entry name" value="NEISSPPORIN"/>
</dbReference>
<evidence type="ECO:0000256" key="2">
    <source>
        <dbReference type="ARBA" id="ARBA00011233"/>
    </source>
</evidence>
<evidence type="ECO:0000256" key="8">
    <source>
        <dbReference type="ARBA" id="ARBA00023114"/>
    </source>
</evidence>
<keyword evidence="3" id="KW-0813">Transport</keyword>
<gene>
    <name evidence="13" type="ORF">PQU95_07780</name>
</gene>
<evidence type="ECO:0000256" key="4">
    <source>
        <dbReference type="ARBA" id="ARBA00022452"/>
    </source>
</evidence>
<evidence type="ECO:0000256" key="11">
    <source>
        <dbReference type="SAM" id="SignalP"/>
    </source>
</evidence>
<dbReference type="CDD" id="cd00342">
    <property type="entry name" value="gram_neg_porins"/>
    <property type="match status" value="1"/>
</dbReference>
<dbReference type="InterPro" id="IPR033900">
    <property type="entry name" value="Gram_neg_porin_domain"/>
</dbReference>
<protein>
    <submittedName>
        <fullName evidence="13">Porin</fullName>
    </submittedName>
</protein>
<organism evidence="13 14">
    <name type="scientific">Vogesella aquatica</name>
    <dbReference type="NCBI Taxonomy" id="2984206"/>
    <lineage>
        <taxon>Bacteria</taxon>
        <taxon>Pseudomonadati</taxon>
        <taxon>Pseudomonadota</taxon>
        <taxon>Betaproteobacteria</taxon>
        <taxon>Neisseriales</taxon>
        <taxon>Chromobacteriaceae</taxon>
        <taxon>Vogesella</taxon>
    </lineage>
</organism>
<dbReference type="InterPro" id="IPR002299">
    <property type="entry name" value="Porin_Neis"/>
</dbReference>
<keyword evidence="10" id="KW-0998">Cell outer membrane</keyword>
<evidence type="ECO:0000259" key="12">
    <source>
        <dbReference type="Pfam" id="PF13609"/>
    </source>
</evidence>
<evidence type="ECO:0000313" key="14">
    <source>
        <dbReference type="Proteomes" id="UP001219956"/>
    </source>
</evidence>
<reference evidence="13 14" key="1">
    <citation type="submission" date="2023-01" db="EMBL/GenBank/DDBJ databases">
        <title>Novel species of the genus Vogesella isolated from rivers.</title>
        <authorList>
            <person name="Lu H."/>
        </authorList>
    </citation>
    <scope>NUCLEOTIDE SEQUENCE [LARGE SCALE GENOMIC DNA]</scope>
    <source>
        <strain evidence="13 14">DC21W</strain>
    </source>
</reference>
<dbReference type="Pfam" id="PF13609">
    <property type="entry name" value="Porin_4"/>
    <property type="match status" value="1"/>
</dbReference>
<accession>A0ABT5IX45</accession>
<evidence type="ECO:0000256" key="1">
    <source>
        <dbReference type="ARBA" id="ARBA00004571"/>
    </source>
</evidence>
<dbReference type="PANTHER" id="PTHR34501:SF9">
    <property type="entry name" value="MAJOR OUTER MEMBRANE PROTEIN P.IA"/>
    <property type="match status" value="1"/>
</dbReference>
<dbReference type="InterPro" id="IPR050298">
    <property type="entry name" value="Gram-neg_bact_OMP"/>
</dbReference>
<comment type="subunit">
    <text evidence="2">Homotrimer.</text>
</comment>
<dbReference type="EMBL" id="JAQQLF010000008">
    <property type="protein sequence ID" value="MDC7717116.1"/>
    <property type="molecule type" value="Genomic_DNA"/>
</dbReference>
<keyword evidence="14" id="KW-1185">Reference proteome</keyword>
<evidence type="ECO:0000256" key="5">
    <source>
        <dbReference type="ARBA" id="ARBA00022692"/>
    </source>
</evidence>
<keyword evidence="4" id="KW-1134">Transmembrane beta strand</keyword>
<evidence type="ECO:0000313" key="13">
    <source>
        <dbReference type="EMBL" id="MDC7717116.1"/>
    </source>
</evidence>
<dbReference type="RefSeq" id="WP_272751466.1">
    <property type="nucleotide sequence ID" value="NZ_JAQQLF010000008.1"/>
</dbReference>
<keyword evidence="7" id="KW-0406">Ion transport</keyword>
<sequence length="318" mass="33418">MKKLIVLATLAALPAAAMADVTISGNLAVGIVNTKATGKGSVNTENRTNGEIKFAGSDDLGNGLKAVWQIASRINLSAQSDNARDNLWAGRDSYVGLDGSFGRVTAGNIYLMPNSGAMAIFENNSATFESAVYDQGTRYNNTVSYKAPTVAGFSATVQHSFGSSSANEQAKQYADAVSLAYEIGAVSLSYDNLSEKLNAQGQKNKLHELNASVGLDALTLQAGYATGKNQSTNTKVKGWGVAASYAMGNVTPKFGYWREGDSKTNGATANDGHKAYALGVEYALSKRTRTGVELAKANFDAPATADKRTATVYLGTKF</sequence>
<name>A0ABT5IX45_9NEIS</name>
<keyword evidence="6 11" id="KW-0732">Signal</keyword>
<dbReference type="Gene3D" id="2.40.160.10">
    <property type="entry name" value="Porin"/>
    <property type="match status" value="1"/>
</dbReference>
<evidence type="ECO:0000256" key="9">
    <source>
        <dbReference type="ARBA" id="ARBA00023136"/>
    </source>
</evidence>
<feature type="signal peptide" evidence="11">
    <location>
        <begin position="1"/>
        <end position="19"/>
    </location>
</feature>
<dbReference type="SUPFAM" id="SSF56935">
    <property type="entry name" value="Porins"/>
    <property type="match status" value="1"/>
</dbReference>
<comment type="caution">
    <text evidence="13">The sequence shown here is derived from an EMBL/GenBank/DDBJ whole genome shotgun (WGS) entry which is preliminary data.</text>
</comment>
<evidence type="ECO:0000256" key="7">
    <source>
        <dbReference type="ARBA" id="ARBA00023065"/>
    </source>
</evidence>